<accession>A0A2U1NKF5</accession>
<name>A0A2U1NKF5_ARTAN</name>
<evidence type="ECO:0000256" key="1">
    <source>
        <dbReference type="SAM" id="MobiDB-lite"/>
    </source>
</evidence>
<feature type="compositionally biased region" description="Low complexity" evidence="1">
    <location>
        <begin position="157"/>
        <end position="178"/>
    </location>
</feature>
<organism evidence="2 3">
    <name type="scientific">Artemisia annua</name>
    <name type="common">Sweet wormwood</name>
    <dbReference type="NCBI Taxonomy" id="35608"/>
    <lineage>
        <taxon>Eukaryota</taxon>
        <taxon>Viridiplantae</taxon>
        <taxon>Streptophyta</taxon>
        <taxon>Embryophyta</taxon>
        <taxon>Tracheophyta</taxon>
        <taxon>Spermatophyta</taxon>
        <taxon>Magnoliopsida</taxon>
        <taxon>eudicotyledons</taxon>
        <taxon>Gunneridae</taxon>
        <taxon>Pentapetalae</taxon>
        <taxon>asterids</taxon>
        <taxon>campanulids</taxon>
        <taxon>Asterales</taxon>
        <taxon>Asteraceae</taxon>
        <taxon>Asteroideae</taxon>
        <taxon>Anthemideae</taxon>
        <taxon>Artemisiinae</taxon>
        <taxon>Artemisia</taxon>
    </lineage>
</organism>
<keyword evidence="3" id="KW-1185">Reference proteome</keyword>
<reference evidence="2 3" key="1">
    <citation type="journal article" date="2018" name="Mol. Plant">
        <title>The genome of Artemisia annua provides insight into the evolution of Asteraceae family and artemisinin biosynthesis.</title>
        <authorList>
            <person name="Shen Q."/>
            <person name="Zhang L."/>
            <person name="Liao Z."/>
            <person name="Wang S."/>
            <person name="Yan T."/>
            <person name="Shi P."/>
            <person name="Liu M."/>
            <person name="Fu X."/>
            <person name="Pan Q."/>
            <person name="Wang Y."/>
            <person name="Lv Z."/>
            <person name="Lu X."/>
            <person name="Zhang F."/>
            <person name="Jiang W."/>
            <person name="Ma Y."/>
            <person name="Chen M."/>
            <person name="Hao X."/>
            <person name="Li L."/>
            <person name="Tang Y."/>
            <person name="Lv G."/>
            <person name="Zhou Y."/>
            <person name="Sun X."/>
            <person name="Brodelius P.E."/>
            <person name="Rose J.K.C."/>
            <person name="Tang K."/>
        </authorList>
    </citation>
    <scope>NUCLEOTIDE SEQUENCE [LARGE SCALE GENOMIC DNA]</scope>
    <source>
        <strain evidence="3">cv. Huhao1</strain>
        <tissue evidence="2">Leaf</tissue>
    </source>
</reference>
<dbReference type="AlphaFoldDB" id="A0A2U1NKF5"/>
<dbReference type="EMBL" id="PKPP01002650">
    <property type="protein sequence ID" value="PWA73940.1"/>
    <property type="molecule type" value="Genomic_DNA"/>
</dbReference>
<protein>
    <submittedName>
        <fullName evidence="2">Uncharacterized protein</fullName>
    </submittedName>
</protein>
<gene>
    <name evidence="2" type="ORF">CTI12_AA255600</name>
</gene>
<proteinExistence type="predicted"/>
<dbReference type="Proteomes" id="UP000245207">
    <property type="component" value="Unassembled WGS sequence"/>
</dbReference>
<dbReference type="OrthoDB" id="772275at2759"/>
<feature type="region of interest" description="Disordered" evidence="1">
    <location>
        <begin position="150"/>
        <end position="178"/>
    </location>
</feature>
<evidence type="ECO:0000313" key="2">
    <source>
        <dbReference type="EMBL" id="PWA73940.1"/>
    </source>
</evidence>
<evidence type="ECO:0000313" key="3">
    <source>
        <dbReference type="Proteomes" id="UP000245207"/>
    </source>
</evidence>
<comment type="caution">
    <text evidence="2">The sequence shown here is derived from an EMBL/GenBank/DDBJ whole genome shotgun (WGS) entry which is preliminary data.</text>
</comment>
<sequence>MVRLVYEAFAVGYLVLFCIESERGRLVSSTLVTIRTYSTPVVSHMFCNFMDLPALFSCRTVVIHVFDAPLQFRTLGTVMVTILHHSYVTLGHSTKRKTINIYEECLQINADFNCEIRHSNSNSLAISLQEKQLVGTVALDLDVEKIEEADSPVRVVSPSSEDPQSDSPDTSDDQQLQDSTDNIPIEHETKNLEGSLQVPIKLSTHGIQSIDSNNNLASGLTGLTSYEDFVDHNH</sequence>